<evidence type="ECO:0000313" key="1">
    <source>
        <dbReference type="EMBL" id="HIW01670.1"/>
    </source>
</evidence>
<sequence>MSSFVFNTYSYAKTLYSIEAYFSEQIPNAFQQMEKLRHSGYLAGYVRREALLAGAAPRLPDPVAEHPGQTLTEAGSRPAALIKVFLYRTRAACKAEDEACACSARQRFCPSLCASTVETLADQPIELATRCESTAIFQGIGAHAACAAHYEDAFEDLVCTAATACEETADDREQGIEDLLAAALGDSEMVLFVFSSKGVQICAANRVLYKRKTDARYSLYTTDDPQATVRELCQPVSCAPGSRSPEDICLQAVTRMEGDKALLLREHLQRLARLARAHAIDPGALEQICACISTMDAPLPGAAALWGQDIALPWGFVPSDLVPEKPDQPSCLHISVARNGSVHLAVTGIRDEEPLSMDVARSCLDERDDRLQLDMTQALLPLDPVQERIAAGTLGEALAVSRFAHVLGCTRGALLCQQGPAVFCLPAGERLRDSLVLDELVRRNLVREKLQSLAQVLACPVLMHLDSVHGLRRLEPVQWA</sequence>
<dbReference type="AlphaFoldDB" id="A0A9D1TQE7"/>
<accession>A0A9D1TQE7</accession>
<evidence type="ECO:0000313" key="2">
    <source>
        <dbReference type="Proteomes" id="UP000886752"/>
    </source>
</evidence>
<dbReference type="EMBL" id="DXHV01000086">
    <property type="protein sequence ID" value="HIW01670.1"/>
    <property type="molecule type" value="Genomic_DNA"/>
</dbReference>
<reference evidence="1" key="1">
    <citation type="journal article" date="2021" name="PeerJ">
        <title>Extensive microbial diversity within the chicken gut microbiome revealed by metagenomics and culture.</title>
        <authorList>
            <person name="Gilroy R."/>
            <person name="Ravi A."/>
            <person name="Getino M."/>
            <person name="Pursley I."/>
            <person name="Horton D.L."/>
            <person name="Alikhan N.F."/>
            <person name="Baker D."/>
            <person name="Gharbi K."/>
            <person name="Hall N."/>
            <person name="Watson M."/>
            <person name="Adriaenssens E.M."/>
            <person name="Foster-Nyarko E."/>
            <person name="Jarju S."/>
            <person name="Secka A."/>
            <person name="Antonio M."/>
            <person name="Oren A."/>
            <person name="Chaudhuri R.R."/>
            <person name="La Ragione R."/>
            <person name="Hildebrand F."/>
            <person name="Pallen M.J."/>
        </authorList>
    </citation>
    <scope>NUCLEOTIDE SEQUENCE</scope>
    <source>
        <strain evidence="1">ChiHecec2B26-446</strain>
    </source>
</reference>
<name>A0A9D1TQE7_9BACT</name>
<organism evidence="1 2">
    <name type="scientific">Candidatus Desulfovibrio intestinipullorum</name>
    <dbReference type="NCBI Taxonomy" id="2838536"/>
    <lineage>
        <taxon>Bacteria</taxon>
        <taxon>Pseudomonadati</taxon>
        <taxon>Thermodesulfobacteriota</taxon>
        <taxon>Desulfovibrionia</taxon>
        <taxon>Desulfovibrionales</taxon>
        <taxon>Desulfovibrionaceae</taxon>
        <taxon>Desulfovibrio</taxon>
    </lineage>
</organism>
<reference evidence="1" key="2">
    <citation type="submission" date="2021-04" db="EMBL/GenBank/DDBJ databases">
        <authorList>
            <person name="Gilroy R."/>
        </authorList>
    </citation>
    <scope>NUCLEOTIDE SEQUENCE</scope>
    <source>
        <strain evidence="1">ChiHecec2B26-446</strain>
    </source>
</reference>
<comment type="caution">
    <text evidence="1">The sequence shown here is derived from an EMBL/GenBank/DDBJ whole genome shotgun (WGS) entry which is preliminary data.</text>
</comment>
<gene>
    <name evidence="1" type="ORF">H9894_10870</name>
</gene>
<proteinExistence type="predicted"/>
<dbReference type="Proteomes" id="UP000886752">
    <property type="component" value="Unassembled WGS sequence"/>
</dbReference>
<protein>
    <submittedName>
        <fullName evidence="1">Uncharacterized protein</fullName>
    </submittedName>
</protein>